<organism evidence="2 3">
    <name type="scientific">Klebsiella phage Miami</name>
    <dbReference type="NCBI Taxonomy" id="2767581"/>
    <lineage>
        <taxon>Viruses</taxon>
        <taxon>Duplodnaviria</taxon>
        <taxon>Heunggongvirae</taxon>
        <taxon>Uroviricota</taxon>
        <taxon>Caudoviricetes</taxon>
        <taxon>Chimalliviridae</taxon>
        <taxon>Miamivirus</taxon>
        <taxon>Miamivirus miami</taxon>
    </lineage>
</organism>
<accession>A0A873WG65</accession>
<evidence type="ECO:0000313" key="2">
    <source>
        <dbReference type="EMBL" id="QPB09313.1"/>
    </source>
</evidence>
<dbReference type="EMBL" id="MT701590">
    <property type="protein sequence ID" value="QPB09313.1"/>
    <property type="molecule type" value="Genomic_DNA"/>
</dbReference>
<gene>
    <name evidence="2" type="ORF">CPT_Miami_218</name>
</gene>
<feature type="transmembrane region" description="Helical" evidence="1">
    <location>
        <begin position="35"/>
        <end position="53"/>
    </location>
</feature>
<keyword evidence="1" id="KW-1133">Transmembrane helix</keyword>
<evidence type="ECO:0000256" key="1">
    <source>
        <dbReference type="SAM" id="Phobius"/>
    </source>
</evidence>
<keyword evidence="1" id="KW-0472">Membrane</keyword>
<keyword evidence="3" id="KW-1185">Reference proteome</keyword>
<reference evidence="2 3" key="1">
    <citation type="submission" date="2020-07" db="EMBL/GenBank/DDBJ databases">
        <title>Complete genome sequence of Klebsiella pneumoniae phage Miami.</title>
        <authorList>
            <person name="Mora D.A."/>
            <person name="Lessor L."/>
            <person name="Gill J."/>
            <person name="Liu M."/>
        </authorList>
    </citation>
    <scope>NUCLEOTIDE SEQUENCE [LARGE SCALE GENOMIC DNA]</scope>
</reference>
<protein>
    <submittedName>
        <fullName evidence="2">Uncharacterized protein</fullName>
    </submittedName>
</protein>
<dbReference type="Proteomes" id="UP000662782">
    <property type="component" value="Segment"/>
</dbReference>
<name>A0A873WG65_9CAUD</name>
<sequence length="135" mass="15438">MFPIAKELVDRFIEWLLRRASGETLEEKQNSAIRYISYVAGGLLWAVLTLVVIDINLSLRIHATEGAAAAVNKMFSTDRNPIDELIKINRTLSDRVESLREENILLIKDNLRLLDQTKVMEDVVKTCKRPSTKKQ</sequence>
<evidence type="ECO:0000313" key="3">
    <source>
        <dbReference type="Proteomes" id="UP000662782"/>
    </source>
</evidence>
<proteinExistence type="predicted"/>
<keyword evidence="1" id="KW-0812">Transmembrane</keyword>